<dbReference type="InterPro" id="IPR043428">
    <property type="entry name" value="LivM-like"/>
</dbReference>
<dbReference type="InterPro" id="IPR001851">
    <property type="entry name" value="ABC_transp_permease"/>
</dbReference>
<proteinExistence type="predicted"/>
<dbReference type="Pfam" id="PF02653">
    <property type="entry name" value="BPD_transp_2"/>
    <property type="match status" value="1"/>
</dbReference>
<evidence type="ECO:0000256" key="4">
    <source>
        <dbReference type="ARBA" id="ARBA00022989"/>
    </source>
</evidence>
<dbReference type="PANTHER" id="PTHR30482:SF17">
    <property type="entry name" value="ABC TRANSPORTER ATP-BINDING PROTEIN"/>
    <property type="match status" value="1"/>
</dbReference>
<keyword evidence="4 6" id="KW-1133">Transmembrane helix</keyword>
<accession>A0A537K2T7</accession>
<evidence type="ECO:0000256" key="6">
    <source>
        <dbReference type="SAM" id="Phobius"/>
    </source>
</evidence>
<evidence type="ECO:0000313" key="8">
    <source>
        <dbReference type="Proteomes" id="UP000318509"/>
    </source>
</evidence>
<evidence type="ECO:0000256" key="1">
    <source>
        <dbReference type="ARBA" id="ARBA00004651"/>
    </source>
</evidence>
<feature type="transmembrane region" description="Helical" evidence="6">
    <location>
        <begin position="124"/>
        <end position="146"/>
    </location>
</feature>
<sequence length="336" mass="36234">MNTPAAAARGTASGTAPAAAYAYVALVAALLVGFPYIASSYQTILLSYGLVMAIAALAVNLLLGYTGLLSFGHSVYFGAAAYGAAFVVKYLHVVSMEAFLAGGLLSGLVIAAVFGFICVRYTKIFFSILTLALSQVGWSLALKLFWVTGGTDGIRVPTPVLLGGVFGAPDDKVVFLAHRYYYYVLAVFTVCAVLMWRIVQSPFGKSLQAIRDNEVRAESIGIRVRRARWFAFVLSGMFTGIAGVLWAPLNGLATPDVLYWPFSGELVFMTVMGGFHSFSGPIIGAVAFNYLKSYAVGRTEYWQLLLGVVFVVLVLVLPDGIMGAWTRLHRRTRREG</sequence>
<evidence type="ECO:0000256" key="3">
    <source>
        <dbReference type="ARBA" id="ARBA00022692"/>
    </source>
</evidence>
<protein>
    <submittedName>
        <fullName evidence="7">Branched-chain amino acid ABC transporter permease</fullName>
    </submittedName>
</protein>
<feature type="transmembrane region" description="Helical" evidence="6">
    <location>
        <begin position="303"/>
        <end position="325"/>
    </location>
</feature>
<dbReference type="EMBL" id="VBAK01000118">
    <property type="protein sequence ID" value="TMI89826.1"/>
    <property type="molecule type" value="Genomic_DNA"/>
</dbReference>
<feature type="transmembrane region" description="Helical" evidence="6">
    <location>
        <begin position="180"/>
        <end position="199"/>
    </location>
</feature>
<dbReference type="GO" id="GO:0005886">
    <property type="term" value="C:plasma membrane"/>
    <property type="evidence" value="ECO:0007669"/>
    <property type="project" value="UniProtKB-SubCell"/>
</dbReference>
<dbReference type="Proteomes" id="UP000318509">
    <property type="component" value="Unassembled WGS sequence"/>
</dbReference>
<name>A0A537K2T7_9BACT</name>
<feature type="transmembrane region" description="Helical" evidence="6">
    <location>
        <begin position="229"/>
        <end position="247"/>
    </location>
</feature>
<comment type="caution">
    <text evidence="7">The sequence shown here is derived from an EMBL/GenBank/DDBJ whole genome shotgun (WGS) entry which is preliminary data.</text>
</comment>
<organism evidence="7 8">
    <name type="scientific">Candidatus Segetimicrobium genomatis</name>
    <dbReference type="NCBI Taxonomy" id="2569760"/>
    <lineage>
        <taxon>Bacteria</taxon>
        <taxon>Bacillati</taxon>
        <taxon>Candidatus Sysuimicrobiota</taxon>
        <taxon>Candidatus Sysuimicrobiia</taxon>
        <taxon>Candidatus Sysuimicrobiales</taxon>
        <taxon>Candidatus Segetimicrobiaceae</taxon>
        <taxon>Candidatus Segetimicrobium</taxon>
    </lineage>
</organism>
<evidence type="ECO:0000256" key="5">
    <source>
        <dbReference type="ARBA" id="ARBA00023136"/>
    </source>
</evidence>
<keyword evidence="3 6" id="KW-0812">Transmembrane</keyword>
<evidence type="ECO:0000313" key="7">
    <source>
        <dbReference type="EMBL" id="TMI89826.1"/>
    </source>
</evidence>
<feature type="transmembrane region" description="Helical" evidence="6">
    <location>
        <begin position="267"/>
        <end position="291"/>
    </location>
</feature>
<gene>
    <name evidence="7" type="ORF">E6H00_08730</name>
</gene>
<feature type="transmembrane region" description="Helical" evidence="6">
    <location>
        <begin position="44"/>
        <end position="63"/>
    </location>
</feature>
<dbReference type="GO" id="GO:0015658">
    <property type="term" value="F:branched-chain amino acid transmembrane transporter activity"/>
    <property type="evidence" value="ECO:0007669"/>
    <property type="project" value="InterPro"/>
</dbReference>
<dbReference type="PANTHER" id="PTHR30482">
    <property type="entry name" value="HIGH-AFFINITY BRANCHED-CHAIN AMINO ACID TRANSPORT SYSTEM PERMEASE"/>
    <property type="match status" value="1"/>
</dbReference>
<evidence type="ECO:0000256" key="2">
    <source>
        <dbReference type="ARBA" id="ARBA00022475"/>
    </source>
</evidence>
<reference evidence="7 8" key="1">
    <citation type="journal article" date="2019" name="Nat. Microbiol.">
        <title>Mediterranean grassland soil C-N compound turnover is dependent on rainfall and depth, and is mediated by genomically divergent microorganisms.</title>
        <authorList>
            <person name="Diamond S."/>
            <person name="Andeer P.F."/>
            <person name="Li Z."/>
            <person name="Crits-Christoph A."/>
            <person name="Burstein D."/>
            <person name="Anantharaman K."/>
            <person name="Lane K.R."/>
            <person name="Thomas B.C."/>
            <person name="Pan C."/>
            <person name="Northen T.R."/>
            <person name="Banfield J.F."/>
        </authorList>
    </citation>
    <scope>NUCLEOTIDE SEQUENCE [LARGE SCALE GENOMIC DNA]</scope>
    <source>
        <strain evidence="7">NP_3</strain>
    </source>
</reference>
<dbReference type="CDD" id="cd06581">
    <property type="entry name" value="TM_PBP1_LivM_like"/>
    <property type="match status" value="1"/>
</dbReference>
<keyword evidence="5 6" id="KW-0472">Membrane</keyword>
<feature type="transmembrane region" description="Helical" evidence="6">
    <location>
        <begin position="98"/>
        <end position="117"/>
    </location>
</feature>
<comment type="subcellular location">
    <subcellularLocation>
        <location evidence="1">Cell membrane</location>
        <topology evidence="1">Multi-pass membrane protein</topology>
    </subcellularLocation>
</comment>
<feature type="transmembrane region" description="Helical" evidence="6">
    <location>
        <begin position="20"/>
        <end position="38"/>
    </location>
</feature>
<keyword evidence="2" id="KW-1003">Cell membrane</keyword>
<dbReference type="AlphaFoldDB" id="A0A537K2T7"/>